<protein>
    <submittedName>
        <fullName evidence="3">CPBP family intramembrane metalloprotease</fullName>
    </submittedName>
</protein>
<keyword evidence="3" id="KW-0482">Metalloprotease</keyword>
<reference evidence="3 4" key="1">
    <citation type="submission" date="2019-08" db="EMBL/GenBank/DDBJ databases">
        <authorList>
            <person name="Lei W."/>
        </authorList>
    </citation>
    <scope>NUCLEOTIDE SEQUENCE [LARGE SCALE GENOMIC DNA]</scope>
    <source>
        <strain evidence="3 4">CCUG 58627</strain>
    </source>
</reference>
<dbReference type="OrthoDB" id="4453618at2"/>
<keyword evidence="1" id="KW-0472">Membrane</keyword>
<dbReference type="RefSeq" id="WP_146325700.1">
    <property type="nucleotide sequence ID" value="NZ_BAABLR010000024.1"/>
</dbReference>
<feature type="transmembrane region" description="Helical" evidence="1">
    <location>
        <begin position="93"/>
        <end position="114"/>
    </location>
</feature>
<gene>
    <name evidence="3" type="ORF">FRX94_12620</name>
</gene>
<dbReference type="Pfam" id="PF02517">
    <property type="entry name" value="Rce1-like"/>
    <property type="match status" value="1"/>
</dbReference>
<comment type="caution">
    <text evidence="3">The sequence shown here is derived from an EMBL/GenBank/DDBJ whole genome shotgun (WGS) entry which is preliminary data.</text>
</comment>
<organism evidence="3 4">
    <name type="scientific">Corynebacterium canis</name>
    <dbReference type="NCBI Taxonomy" id="679663"/>
    <lineage>
        <taxon>Bacteria</taxon>
        <taxon>Bacillati</taxon>
        <taxon>Actinomycetota</taxon>
        <taxon>Actinomycetes</taxon>
        <taxon>Mycobacteriales</taxon>
        <taxon>Corynebacteriaceae</taxon>
        <taxon>Corynebacterium</taxon>
    </lineage>
</organism>
<feature type="transmembrane region" description="Helical" evidence="1">
    <location>
        <begin position="199"/>
        <end position="220"/>
    </location>
</feature>
<dbReference type="AlphaFoldDB" id="A0A5C5TV05"/>
<feature type="transmembrane region" description="Helical" evidence="1">
    <location>
        <begin position="126"/>
        <end position="146"/>
    </location>
</feature>
<keyword evidence="4" id="KW-1185">Reference proteome</keyword>
<dbReference type="EMBL" id="VOHM01000044">
    <property type="protein sequence ID" value="TWT17258.1"/>
    <property type="molecule type" value="Genomic_DNA"/>
</dbReference>
<feature type="domain" description="CAAX prenyl protease 2/Lysostaphin resistance protein A-like" evidence="2">
    <location>
        <begin position="123"/>
        <end position="212"/>
    </location>
</feature>
<evidence type="ECO:0000256" key="1">
    <source>
        <dbReference type="SAM" id="Phobius"/>
    </source>
</evidence>
<evidence type="ECO:0000259" key="2">
    <source>
        <dbReference type="Pfam" id="PF02517"/>
    </source>
</evidence>
<dbReference type="Proteomes" id="UP000320791">
    <property type="component" value="Unassembled WGS sequence"/>
</dbReference>
<feature type="transmembrane region" description="Helical" evidence="1">
    <location>
        <begin position="172"/>
        <end position="193"/>
    </location>
</feature>
<keyword evidence="3" id="KW-0378">Hydrolase</keyword>
<dbReference type="InterPro" id="IPR003675">
    <property type="entry name" value="Rce1/LyrA-like_dom"/>
</dbReference>
<dbReference type="GO" id="GO:0080120">
    <property type="term" value="P:CAAX-box protein maturation"/>
    <property type="evidence" value="ECO:0007669"/>
    <property type="project" value="UniProtKB-ARBA"/>
</dbReference>
<keyword evidence="1" id="KW-0812">Transmembrane</keyword>
<keyword evidence="1" id="KW-1133">Transmembrane helix</keyword>
<evidence type="ECO:0000313" key="3">
    <source>
        <dbReference type="EMBL" id="TWT17258.1"/>
    </source>
</evidence>
<dbReference type="GO" id="GO:0004175">
    <property type="term" value="F:endopeptidase activity"/>
    <property type="evidence" value="ECO:0007669"/>
    <property type="project" value="UniProtKB-ARBA"/>
</dbReference>
<feature type="transmembrane region" description="Helical" evidence="1">
    <location>
        <begin position="55"/>
        <end position="73"/>
    </location>
</feature>
<accession>A0A5C5TV05</accession>
<dbReference type="GO" id="GO:0008237">
    <property type="term" value="F:metallopeptidase activity"/>
    <property type="evidence" value="ECO:0007669"/>
    <property type="project" value="UniProtKB-KW"/>
</dbReference>
<proteinExistence type="predicted"/>
<name>A0A5C5TV05_9CORY</name>
<keyword evidence="3" id="KW-0645">Protease</keyword>
<dbReference type="GO" id="GO:0006508">
    <property type="term" value="P:proteolysis"/>
    <property type="evidence" value="ECO:0007669"/>
    <property type="project" value="UniProtKB-KW"/>
</dbReference>
<evidence type="ECO:0000313" key="4">
    <source>
        <dbReference type="Proteomes" id="UP000320791"/>
    </source>
</evidence>
<sequence>MKKELGVVLLITFGMQGFRSLLRLIDALLQPAPLNEQSVQLHPAQTTTWLDPLLQLSSAAILIGWGLLVLLLLDKDGIRLPKLRKLDVPQGALLAAVIGLPGLVFYLTALHFGLTKEVVPNSNWLSIVWSFANAFAEETVVVFWLLTRLKQLGCRAWVGVAASASLRGSYHLYQGVSAGVGNIVMGVVFAWVYQRTGRVWPLVIGHFLIDLVAFLGYPLLTALR</sequence>